<dbReference type="GO" id="GO:0006508">
    <property type="term" value="P:proteolysis"/>
    <property type="evidence" value="ECO:0007669"/>
    <property type="project" value="InterPro"/>
</dbReference>
<dbReference type="EMBL" id="DF820457">
    <property type="protein sequence ID" value="GAK51735.1"/>
    <property type="molecule type" value="Genomic_DNA"/>
</dbReference>
<dbReference type="STRING" id="1499966.U14_02980"/>
<evidence type="ECO:0000259" key="3">
    <source>
        <dbReference type="PROSITE" id="PS50222"/>
    </source>
</evidence>
<dbReference type="PANTHER" id="PTHR22576">
    <property type="entry name" value="MUCOSA ASSOCIATED LYMPHOID TISSUE LYMPHOMA TRANSLOCATION PROTEIN 1/PARACASPASE"/>
    <property type="match status" value="1"/>
</dbReference>
<evidence type="ECO:0000256" key="1">
    <source>
        <dbReference type="SAM" id="SignalP"/>
    </source>
</evidence>
<evidence type="ECO:0000259" key="2">
    <source>
        <dbReference type="PROSITE" id="PS50208"/>
    </source>
</evidence>
<dbReference type="InterPro" id="IPR002048">
    <property type="entry name" value="EF_hand_dom"/>
</dbReference>
<dbReference type="PROSITE" id="PS50208">
    <property type="entry name" value="CASPASE_P20"/>
    <property type="match status" value="1"/>
</dbReference>
<dbReference type="GO" id="GO:0005509">
    <property type="term" value="F:calcium ion binding"/>
    <property type="evidence" value="ECO:0007669"/>
    <property type="project" value="InterPro"/>
</dbReference>
<dbReference type="HOGENOM" id="CLU_374949_0_0_0"/>
<dbReference type="AlphaFoldDB" id="A0A081BMW9"/>
<feature type="domain" description="Caspase family p20" evidence="2">
    <location>
        <begin position="45"/>
        <end position="123"/>
    </location>
</feature>
<reference evidence="4" key="1">
    <citation type="journal article" date="2015" name="PeerJ">
        <title>First genomic representation of candidate bacterial phylum KSB3 points to enhanced environmental sensing as a trigger of wastewater bulking.</title>
        <authorList>
            <person name="Sekiguchi Y."/>
            <person name="Ohashi A."/>
            <person name="Parks D.H."/>
            <person name="Yamauchi T."/>
            <person name="Tyson G.W."/>
            <person name="Hugenholtz P."/>
        </authorList>
    </citation>
    <scope>NUCLEOTIDE SEQUENCE [LARGE SCALE GENOMIC DNA]</scope>
</reference>
<feature type="chain" id="PRO_5001755253" evidence="1">
    <location>
        <begin position="26"/>
        <end position="740"/>
    </location>
</feature>
<sequence length="740" mass="81066">MKMMQKLLAMLMLSAIVATTLPLFAQMRGLTINAPDTGEEIPLYQGSYALVIGASDYTNGWPSLPGVKDDLSAVKAALEKQGFDVSVVENPTQQQLQQAFTDFIGQYGQTPENRLLFYFAGHGHTLRLAYGGEMGYIVPVDAPNPNDDEAGFIEKALDMQMIEVYAKRIQAKHAFFLFDSCFSGSIFSLSRAVPENISYKTAKPVRQFLTSGSAEETVPDKSIFRQQFIAALDGEADVNKDGYVTGTELGEFMQNNVINYSQGSQHPQYGKIRHPMLDKGDFVFKLEISATISAGTSAAPETPVSAGGADPETEMWSLAKNSTEASDVKDFLDAYPDGKFAKAAQLKLKQLERNNSPIVVATPEQPDDQSVQMNPQGVLQPQTEIEQPKSEDIGNSLFEQGVLEFAWDGEDCWVVNQGDKQVASQCGSASVELAPGRYTISPMLLPFFTPTDVTIQAHQTASVKKEAGILDLKWPGNECWGIYRGEQEVTSFCGSAAQMLEAGAYTIKPTYGQTFDPIDVTIEADQTATIEPGGQFKFEWAGSECWTVYRDKKEVRTGCGSDIVALVPGTYLVKPSGKVLEPFEITIEAGKTTVVERPSGTFDFQWPGSECWSVYRKNVSIGDGCGSNQLVLTPGTYRVETMQNVFVPFEIAIEAGKTRSIKKTAGNIEVKWEDNSCWTLQRQQDDIMTSCGNDTTHITLEPGAYKFVPDQSSELSAMDVTIHAEETTTILVSNGKIEVK</sequence>
<gene>
    <name evidence="4" type="ORF">U14_02980</name>
</gene>
<keyword evidence="5" id="KW-1185">Reference proteome</keyword>
<keyword evidence="1" id="KW-0732">Signal</keyword>
<dbReference type="GO" id="GO:0004197">
    <property type="term" value="F:cysteine-type endopeptidase activity"/>
    <property type="evidence" value="ECO:0007669"/>
    <property type="project" value="InterPro"/>
</dbReference>
<dbReference type="PANTHER" id="PTHR22576:SF37">
    <property type="entry name" value="MUCOSA-ASSOCIATED LYMPHOID TISSUE LYMPHOMA TRANSLOCATION PROTEIN 1"/>
    <property type="match status" value="1"/>
</dbReference>
<evidence type="ECO:0000313" key="4">
    <source>
        <dbReference type="EMBL" id="GAK51735.1"/>
    </source>
</evidence>
<dbReference type="Pfam" id="PF00656">
    <property type="entry name" value="Peptidase_C14"/>
    <property type="match status" value="1"/>
</dbReference>
<dbReference type="InterPro" id="IPR018247">
    <property type="entry name" value="EF_Hand_1_Ca_BS"/>
</dbReference>
<organism evidence="4">
    <name type="scientific">Candidatus Moduliflexus flocculans</name>
    <dbReference type="NCBI Taxonomy" id="1499966"/>
    <lineage>
        <taxon>Bacteria</taxon>
        <taxon>Candidatus Moduliflexota</taxon>
        <taxon>Candidatus Moduliflexia</taxon>
        <taxon>Candidatus Moduliflexales</taxon>
        <taxon>Candidatus Moduliflexaceae</taxon>
    </lineage>
</organism>
<accession>A0A081BMW9</accession>
<evidence type="ECO:0000313" key="5">
    <source>
        <dbReference type="Proteomes" id="UP000030700"/>
    </source>
</evidence>
<feature type="signal peptide" evidence="1">
    <location>
        <begin position="1"/>
        <end position="25"/>
    </location>
</feature>
<dbReference type="InterPro" id="IPR029030">
    <property type="entry name" value="Caspase-like_dom_sf"/>
</dbReference>
<dbReference type="InterPro" id="IPR052039">
    <property type="entry name" value="Caspase-related_regulators"/>
</dbReference>
<name>A0A081BMW9_9BACT</name>
<feature type="domain" description="EF-hand" evidence="3">
    <location>
        <begin position="235"/>
        <end position="259"/>
    </location>
</feature>
<dbReference type="Gene3D" id="3.40.50.1460">
    <property type="match status" value="1"/>
</dbReference>
<protein>
    <submittedName>
        <fullName evidence="4">PEGA domain protein</fullName>
    </submittedName>
</protein>
<dbReference type="InterPro" id="IPR011600">
    <property type="entry name" value="Pept_C14_caspase"/>
</dbReference>
<dbReference type="InterPro" id="IPR001309">
    <property type="entry name" value="Pept_C14_p20"/>
</dbReference>
<dbReference type="PROSITE" id="PS50222">
    <property type="entry name" value="EF_HAND_2"/>
    <property type="match status" value="1"/>
</dbReference>
<dbReference type="Proteomes" id="UP000030700">
    <property type="component" value="Unassembled WGS sequence"/>
</dbReference>
<dbReference type="SUPFAM" id="SSF52129">
    <property type="entry name" value="Caspase-like"/>
    <property type="match status" value="1"/>
</dbReference>
<proteinExistence type="predicted"/>
<dbReference type="PROSITE" id="PS00018">
    <property type="entry name" value="EF_HAND_1"/>
    <property type="match status" value="1"/>
</dbReference>